<dbReference type="EMBL" id="BGZK01000043">
    <property type="protein sequence ID" value="GBP10831.1"/>
    <property type="molecule type" value="Genomic_DNA"/>
</dbReference>
<protein>
    <submittedName>
        <fullName evidence="1">Uncharacterized protein</fullName>
    </submittedName>
</protein>
<keyword evidence="2" id="KW-1185">Reference proteome</keyword>
<dbReference type="AlphaFoldDB" id="A0A4C1TBZ3"/>
<sequence length="88" mass="9573">MARIPLSLEMKAYRCYPSFGAGARNLCSLPAPAPGNADLYFGQSDVSLGNGFRISRETCLRLLARPPCRSICPWTDKGSGTFSRSKKS</sequence>
<gene>
    <name evidence="1" type="ORF">EVAR_5423_1</name>
</gene>
<reference evidence="1 2" key="1">
    <citation type="journal article" date="2019" name="Commun. Biol.">
        <title>The bagworm genome reveals a unique fibroin gene that provides high tensile strength.</title>
        <authorList>
            <person name="Kono N."/>
            <person name="Nakamura H."/>
            <person name="Ohtoshi R."/>
            <person name="Tomita M."/>
            <person name="Numata K."/>
            <person name="Arakawa K."/>
        </authorList>
    </citation>
    <scope>NUCLEOTIDE SEQUENCE [LARGE SCALE GENOMIC DNA]</scope>
</reference>
<proteinExistence type="predicted"/>
<organism evidence="1 2">
    <name type="scientific">Eumeta variegata</name>
    <name type="common">Bagworm moth</name>
    <name type="synonym">Eumeta japonica</name>
    <dbReference type="NCBI Taxonomy" id="151549"/>
    <lineage>
        <taxon>Eukaryota</taxon>
        <taxon>Metazoa</taxon>
        <taxon>Ecdysozoa</taxon>
        <taxon>Arthropoda</taxon>
        <taxon>Hexapoda</taxon>
        <taxon>Insecta</taxon>
        <taxon>Pterygota</taxon>
        <taxon>Neoptera</taxon>
        <taxon>Endopterygota</taxon>
        <taxon>Lepidoptera</taxon>
        <taxon>Glossata</taxon>
        <taxon>Ditrysia</taxon>
        <taxon>Tineoidea</taxon>
        <taxon>Psychidae</taxon>
        <taxon>Oiketicinae</taxon>
        <taxon>Eumeta</taxon>
    </lineage>
</organism>
<evidence type="ECO:0000313" key="2">
    <source>
        <dbReference type="Proteomes" id="UP000299102"/>
    </source>
</evidence>
<dbReference type="Proteomes" id="UP000299102">
    <property type="component" value="Unassembled WGS sequence"/>
</dbReference>
<name>A0A4C1TBZ3_EUMVA</name>
<accession>A0A4C1TBZ3</accession>
<comment type="caution">
    <text evidence="1">The sequence shown here is derived from an EMBL/GenBank/DDBJ whole genome shotgun (WGS) entry which is preliminary data.</text>
</comment>
<evidence type="ECO:0000313" key="1">
    <source>
        <dbReference type="EMBL" id="GBP10831.1"/>
    </source>
</evidence>